<dbReference type="PROSITE" id="PS51257">
    <property type="entry name" value="PROKAR_LIPOPROTEIN"/>
    <property type="match status" value="1"/>
</dbReference>
<protein>
    <recommendedName>
        <fullName evidence="4">Lipoprotein</fullName>
    </recommendedName>
</protein>
<accession>A0A1L7NN93</accession>
<gene>
    <name evidence="2" type="ORF">KF715C_pA4450</name>
</gene>
<geneLocation type="plasmid" evidence="3">
    <name>pkf715a dna</name>
</geneLocation>
<evidence type="ECO:0000313" key="2">
    <source>
        <dbReference type="EMBL" id="BAW26950.1"/>
    </source>
</evidence>
<organism evidence="2 3">
    <name type="scientific">Pseudomonas putida</name>
    <name type="common">Arthrobacter siderocapsulatus</name>
    <dbReference type="NCBI Taxonomy" id="303"/>
    <lineage>
        <taxon>Bacteria</taxon>
        <taxon>Pseudomonadati</taxon>
        <taxon>Pseudomonadota</taxon>
        <taxon>Gammaproteobacteria</taxon>
        <taxon>Pseudomonadales</taxon>
        <taxon>Pseudomonadaceae</taxon>
        <taxon>Pseudomonas</taxon>
    </lineage>
</organism>
<keyword evidence="1" id="KW-1133">Transmembrane helix</keyword>
<keyword evidence="2" id="KW-0614">Plasmid</keyword>
<keyword evidence="1" id="KW-0812">Transmembrane</keyword>
<evidence type="ECO:0000256" key="1">
    <source>
        <dbReference type="SAM" id="Phobius"/>
    </source>
</evidence>
<keyword evidence="1" id="KW-0472">Membrane</keyword>
<evidence type="ECO:0008006" key="4">
    <source>
        <dbReference type="Google" id="ProtNLM"/>
    </source>
</evidence>
<proteinExistence type="predicted"/>
<evidence type="ECO:0000313" key="3">
    <source>
        <dbReference type="Proteomes" id="UP000218731"/>
    </source>
</evidence>
<dbReference type="AlphaFoldDB" id="A0A1L7NN93"/>
<feature type="transmembrane region" description="Helical" evidence="1">
    <location>
        <begin position="7"/>
        <end position="30"/>
    </location>
</feature>
<dbReference type="Proteomes" id="UP000218731">
    <property type="component" value="Plasmid pKF715A"/>
</dbReference>
<name>A0A1L7NN93_PSEPU</name>
<sequence length="66" mass="6970">MRLNLKAGISCAATLMAISSACLVFGYALFFMPPTEAASSPATWLCSVAVAITTYLGTILPKQQRT</sequence>
<feature type="transmembrane region" description="Helical" evidence="1">
    <location>
        <begin position="42"/>
        <end position="60"/>
    </location>
</feature>
<reference evidence="2 3" key="1">
    <citation type="submission" date="2015-11" db="EMBL/GenBank/DDBJ databases">
        <title>Complete genome sequencing of a biphenyl-degrading bacterium, Pseudomonas putida KF715 (=NBRC110667).</title>
        <authorList>
            <person name="Suenaga H."/>
            <person name="Fujihara N."/>
            <person name="Watanabe T."/>
            <person name="Hirose J."/>
            <person name="Kimura N."/>
            <person name="Yamazoe A."/>
            <person name="Hosoyama A."/>
            <person name="Shimodaira J."/>
            <person name="Furukawa K."/>
        </authorList>
    </citation>
    <scope>NUCLEOTIDE SEQUENCE [LARGE SCALE GENOMIC DNA]</scope>
    <source>
        <strain evidence="2 3">KF715</strain>
        <plasmid evidence="3">Plasmid pkf715a dna</plasmid>
    </source>
</reference>
<dbReference type="EMBL" id="AP015030">
    <property type="protein sequence ID" value="BAW26950.1"/>
    <property type="molecule type" value="Genomic_DNA"/>
</dbReference>